<dbReference type="InterPro" id="IPR018998">
    <property type="entry name" value="EndoU_C"/>
</dbReference>
<organism evidence="14 15">
    <name type="scientific">Frieseomelitta varia</name>
    <dbReference type="NCBI Taxonomy" id="561572"/>
    <lineage>
        <taxon>Eukaryota</taxon>
        <taxon>Metazoa</taxon>
        <taxon>Ecdysozoa</taxon>
        <taxon>Arthropoda</taxon>
        <taxon>Hexapoda</taxon>
        <taxon>Insecta</taxon>
        <taxon>Pterygota</taxon>
        <taxon>Neoptera</taxon>
        <taxon>Endopterygota</taxon>
        <taxon>Hymenoptera</taxon>
        <taxon>Apocrita</taxon>
        <taxon>Aculeata</taxon>
        <taxon>Apoidea</taxon>
        <taxon>Anthophila</taxon>
        <taxon>Apidae</taxon>
        <taxon>Frieseomelitta</taxon>
    </lineage>
</organism>
<dbReference type="EMBL" id="WNWW01000144">
    <property type="protein sequence ID" value="KAF3429787.1"/>
    <property type="molecule type" value="Genomic_DNA"/>
</dbReference>
<sequence length="1339" mass="145239">MLFSLLEIPISLRDSTNAKYRATSSSRGRSYGTLYRSSHRASHGTSHGTSYGSLHRSPHNGISHETSSHGFPHTGNHGVGGYELSHSKPSTGSFPGSQNKNINTDLIKAEGGGATRPVQTKPSGPLYSPSVMPDAVVSKPKVATENKQTSPYHPSAPQESIMKSSADTLQGHSTNPAWSNPYYNNKATVSTETHSRWSNPYSETNRPSVLNSQPAASGGQPFPIGFKDYPQTRPTVGTQYNPSANGHPPYPIHPVPSNSISAPHYPTNSMPLGNPYSTHTSPFHSTNSMPLGNPYSTHSSPFHPTNSMPLGNPYSTHPSGPAFNIPGQSPSYYPQQTHTFAQPAVQPFVPGQTIVMMPGQQDSGRGLGQMVKEALVFSTINAGVNRLINPHTHHYESKPVDPASAAPTTHITYNNQYFNTAPNDNDKMNSTNVSQANGLSSPIAPTSNVGGNIPLSQNIPNTSNIPSLSLAGSGTSIIGSRVNENITTSPTEAKMTSGQNNVPNNPASIGNSFYRISDDELSKISEELFAKNSHNMYKYIKMNLQTRVTSSNITTDEATEPLFEVDPELLDYPSIYITRSLYDNYGHDSRKKLNRTLEIRKEENLLIDIFLNTNEMSRAMQWLADHGFIDPDDFERKDVLRRIWFTVFSGSTCGFERVFASENYGTAIIGVQDWIYFEYQESLKRIDYMGYIDKLDLGSTASLIKLNFQMDGIVRPNATIFVGTLPELEMALYTICFYARPNNLCPLTLEMQNRVDGEPEVDGGALCSARGQHLVLALLRPLTARGSSPDKIGWNVADKKPTSGTNTNTGPKPSAPVSEHNAKTSATNVQSGYNPSGGYPRQPASNPYHTNSNPNQPYNPSAGQGYNPSVGGYNPSLGHGYNPASGQGYYNPGGGVHPPPYGAQPSYGGYNPGFGQPSFGQSFSPSMGQMPQQTILLQQAAKPGIGQLAKEAFVFAGVSAGVNAAVNRLIPGGIYGTRGTGSGGGASHTEITYNNYYNNGTAPAPAPNSDQPAAAAAPAAQPATNSQSQPTQSAVQPAAEASQASQNNAGTNASPNNPKSQESTQNNPNPLGFVTSNDDIKKLTEGLFEKEKNSALKYITINLQGQKKDDSTSDDASEPLLTVKDEAYEIPTVKSVIALHDNYELDVKTKETITPEERKEESDLLDKVLETDVMKATMKFLVDKGYIEDDEYEFKDTMKRIWSSQFKRIDGDASSSGFETVFLAEQFDSDIIGLHNWIYYAKQEADKKLNYLGYIKEVKLGDKGAVLKVRSSLNGIVQPVTTLFVGTSPELELALYTMCFFTRPNNACPISFGGTEFVIFVSRINYFGKDILISAYPDI</sequence>
<proteinExistence type="inferred from homology"/>
<feature type="compositionally biased region" description="Polar residues" evidence="12">
    <location>
        <begin position="190"/>
        <end position="215"/>
    </location>
</feature>
<protein>
    <recommendedName>
        <fullName evidence="13">EndoU domain-containing protein</fullName>
    </recommendedName>
</protein>
<evidence type="ECO:0000256" key="7">
    <source>
        <dbReference type="ARBA" id="ARBA00022801"/>
    </source>
</evidence>
<dbReference type="GO" id="GO:0016787">
    <property type="term" value="F:hydrolase activity"/>
    <property type="evidence" value="ECO:0007669"/>
    <property type="project" value="UniProtKB-KW"/>
</dbReference>
<dbReference type="InterPro" id="IPR037227">
    <property type="entry name" value="EndoU-like"/>
</dbReference>
<comment type="caution">
    <text evidence="14">The sequence shown here is derived from an EMBL/GenBank/DDBJ whole genome shotgun (WGS) entry which is preliminary data.</text>
</comment>
<keyword evidence="15" id="KW-1185">Reference proteome</keyword>
<name>A0A833SJU3_9HYME</name>
<dbReference type="InterPro" id="IPR039787">
    <property type="entry name" value="ENDOU"/>
</dbReference>
<comment type="cofactor">
    <cofactor evidence="1 11">
        <name>Mn(2+)</name>
        <dbReference type="ChEBI" id="CHEBI:29035"/>
    </cofactor>
</comment>
<reference evidence="14" key="1">
    <citation type="submission" date="2019-11" db="EMBL/GenBank/DDBJ databases">
        <title>The nuclear and mitochondrial genomes of Frieseomelitta varia - a highly eusocial stingless bee (Meliponini) with a permanently sterile worker caste.</title>
        <authorList>
            <person name="Freitas F.C.P."/>
            <person name="Lourenco A.P."/>
            <person name="Nunes F.M.F."/>
            <person name="Paschoal A.R."/>
            <person name="Abreu F.C.P."/>
            <person name="Barbin F.O."/>
            <person name="Bataglia L."/>
            <person name="Cardoso-Junior C.A.M."/>
            <person name="Cervoni M.S."/>
            <person name="Silva S.R."/>
            <person name="Dalarmi F."/>
            <person name="Del Lama M.A."/>
            <person name="Depintor T.S."/>
            <person name="Ferreira K.M."/>
            <person name="Goria P.S."/>
            <person name="Jaskot M.C."/>
            <person name="Lago D.C."/>
            <person name="Luna-Lucena D."/>
            <person name="Moda L.M."/>
            <person name="Nascimento L."/>
            <person name="Pedrino M."/>
            <person name="Rabico F.O."/>
            <person name="Sanches F.C."/>
            <person name="Santos D.E."/>
            <person name="Santos C.G."/>
            <person name="Vieira J."/>
            <person name="Lopes T.F."/>
            <person name="Barchuk A.R."/>
            <person name="Hartfelder K."/>
            <person name="Simoes Z.L.P."/>
            <person name="Bitondi M.M.G."/>
            <person name="Pinheiro D.G."/>
        </authorList>
    </citation>
    <scope>NUCLEOTIDE SEQUENCE</scope>
    <source>
        <strain evidence="14">USP_RPSP 00005682</strain>
        <tissue evidence="14">Whole individual</tissue>
    </source>
</reference>
<feature type="region of interest" description="Disordered" evidence="12">
    <location>
        <begin position="890"/>
        <end position="909"/>
    </location>
</feature>
<evidence type="ECO:0000256" key="1">
    <source>
        <dbReference type="ARBA" id="ARBA00001936"/>
    </source>
</evidence>
<evidence type="ECO:0000256" key="2">
    <source>
        <dbReference type="ARBA" id="ARBA00010168"/>
    </source>
</evidence>
<feature type="compositionally biased region" description="Low complexity" evidence="12">
    <location>
        <begin position="1007"/>
        <end position="1049"/>
    </location>
</feature>
<feature type="domain" description="EndoU" evidence="13">
    <location>
        <begin position="517"/>
        <end position="771"/>
    </location>
</feature>
<gene>
    <name evidence="14" type="ORF">E2986_11385</name>
</gene>
<dbReference type="GO" id="GO:0016829">
    <property type="term" value="F:lyase activity"/>
    <property type="evidence" value="ECO:0007669"/>
    <property type="project" value="UniProtKB-KW"/>
</dbReference>
<dbReference type="Proteomes" id="UP000655588">
    <property type="component" value="Unassembled WGS sequence"/>
</dbReference>
<dbReference type="PANTHER" id="PTHR12439">
    <property type="entry name" value="PLACENTAL PROTEIN 11-RELATED"/>
    <property type="match status" value="1"/>
</dbReference>
<feature type="region of interest" description="Disordered" evidence="12">
    <location>
        <begin position="21"/>
        <end position="98"/>
    </location>
</feature>
<evidence type="ECO:0000256" key="4">
    <source>
        <dbReference type="ARBA" id="ARBA00022722"/>
    </source>
</evidence>
<feature type="compositionally biased region" description="Polar residues" evidence="12">
    <location>
        <begin position="1050"/>
        <end position="1077"/>
    </location>
</feature>
<accession>A0A833SJU3</accession>
<feature type="compositionally biased region" description="Polar residues" evidence="12">
    <location>
        <begin position="87"/>
        <end position="98"/>
    </location>
</feature>
<feature type="compositionally biased region" description="Polar residues" evidence="12">
    <location>
        <begin position="823"/>
        <end position="834"/>
    </location>
</feature>
<dbReference type="GO" id="GO:0046872">
    <property type="term" value="F:metal ion binding"/>
    <property type="evidence" value="ECO:0007669"/>
    <property type="project" value="UniProtKB-UniRule"/>
</dbReference>
<feature type="region of interest" description="Disordered" evidence="12">
    <location>
        <begin position="1002"/>
        <end position="1077"/>
    </location>
</feature>
<evidence type="ECO:0000256" key="6">
    <source>
        <dbReference type="ARBA" id="ARBA00022759"/>
    </source>
</evidence>
<evidence type="ECO:0000256" key="5">
    <source>
        <dbReference type="ARBA" id="ARBA00022723"/>
    </source>
</evidence>
<dbReference type="Pfam" id="PF09412">
    <property type="entry name" value="XendoU"/>
    <property type="match status" value="2"/>
</dbReference>
<feature type="compositionally biased region" description="Polar residues" evidence="12">
    <location>
        <begin position="802"/>
        <end position="811"/>
    </location>
</feature>
<dbReference type="PANTHER" id="PTHR12439:SF42">
    <property type="entry name" value="ENDORIBONUCLEASE-RELATED"/>
    <property type="match status" value="1"/>
</dbReference>
<evidence type="ECO:0000256" key="9">
    <source>
        <dbReference type="ARBA" id="ARBA00023211"/>
    </source>
</evidence>
<keyword evidence="8 11" id="KW-0694">RNA-binding</keyword>
<comment type="subunit">
    <text evidence="3 11">Monomer.</text>
</comment>
<feature type="compositionally biased region" description="Polar residues" evidence="12">
    <location>
        <begin position="843"/>
        <end position="867"/>
    </location>
</feature>
<evidence type="ECO:0000256" key="10">
    <source>
        <dbReference type="ARBA" id="ARBA00023239"/>
    </source>
</evidence>
<keyword evidence="7 11" id="KW-0378">Hydrolase</keyword>
<evidence type="ECO:0000313" key="15">
    <source>
        <dbReference type="Proteomes" id="UP000655588"/>
    </source>
</evidence>
<evidence type="ECO:0000313" key="14">
    <source>
        <dbReference type="EMBL" id="KAF3429787.1"/>
    </source>
</evidence>
<evidence type="ECO:0000259" key="13">
    <source>
        <dbReference type="PROSITE" id="PS51959"/>
    </source>
</evidence>
<feature type="region of interest" description="Disordered" evidence="12">
    <location>
        <begin position="789"/>
        <end position="879"/>
    </location>
</feature>
<comment type="similarity">
    <text evidence="2 11">Belongs to the ENDOU family.</text>
</comment>
<keyword evidence="6 11" id="KW-0255">Endonuclease</keyword>
<feature type="compositionally biased region" description="Low complexity" evidence="12">
    <location>
        <begin position="43"/>
        <end position="53"/>
    </location>
</feature>
<evidence type="ECO:0000256" key="8">
    <source>
        <dbReference type="ARBA" id="ARBA00022884"/>
    </source>
</evidence>
<keyword evidence="5 11" id="KW-0479">Metal-binding</keyword>
<evidence type="ECO:0000256" key="11">
    <source>
        <dbReference type="RuleBase" id="RU367085"/>
    </source>
</evidence>
<feature type="region of interest" description="Disordered" evidence="12">
    <location>
        <begin position="111"/>
        <end position="130"/>
    </location>
</feature>
<feature type="compositionally biased region" description="Polar residues" evidence="12">
    <location>
        <begin position="232"/>
        <end position="244"/>
    </location>
</feature>
<evidence type="ECO:0000256" key="3">
    <source>
        <dbReference type="ARBA" id="ARBA00011245"/>
    </source>
</evidence>
<dbReference type="PROSITE" id="PS51959">
    <property type="entry name" value="ENDOU"/>
    <property type="match status" value="2"/>
</dbReference>
<feature type="compositionally biased region" description="Polar residues" evidence="12">
    <location>
        <begin position="256"/>
        <end position="318"/>
    </location>
</feature>
<feature type="region of interest" description="Disordered" evidence="12">
    <location>
        <begin position="190"/>
        <end position="319"/>
    </location>
</feature>
<dbReference type="SUPFAM" id="SSF142877">
    <property type="entry name" value="EndoU-like"/>
    <property type="match status" value="2"/>
</dbReference>
<feature type="domain" description="EndoU" evidence="13">
    <location>
        <begin position="1076"/>
        <end position="1339"/>
    </location>
</feature>
<dbReference type="GO" id="GO:0004521">
    <property type="term" value="F:RNA endonuclease activity"/>
    <property type="evidence" value="ECO:0007669"/>
    <property type="project" value="UniProtKB-UniRule"/>
</dbReference>
<dbReference type="CDD" id="cd21159">
    <property type="entry name" value="XendoU"/>
    <property type="match status" value="2"/>
</dbReference>
<dbReference type="GO" id="GO:0003723">
    <property type="term" value="F:RNA binding"/>
    <property type="evidence" value="ECO:0007669"/>
    <property type="project" value="UniProtKB-UniRule"/>
</dbReference>
<keyword evidence="9 11" id="KW-0464">Manganese</keyword>
<keyword evidence="10" id="KW-0456">Lyase</keyword>
<feature type="compositionally biased region" description="Polar residues" evidence="12">
    <location>
        <begin position="145"/>
        <end position="161"/>
    </location>
</feature>
<keyword evidence="4 11" id="KW-0540">Nuclease</keyword>
<feature type="region of interest" description="Disordered" evidence="12">
    <location>
        <begin position="140"/>
        <end position="161"/>
    </location>
</feature>
<evidence type="ECO:0000256" key="12">
    <source>
        <dbReference type="SAM" id="MobiDB-lite"/>
    </source>
</evidence>